<evidence type="ECO:0000313" key="9">
    <source>
        <dbReference type="EMBL" id="KKN03911.1"/>
    </source>
</evidence>
<proteinExistence type="inferred from homology"/>
<dbReference type="Gene3D" id="3.70.10.10">
    <property type="match status" value="1"/>
</dbReference>
<dbReference type="EMBL" id="LAZR01004981">
    <property type="protein sequence ID" value="KKN03911.1"/>
    <property type="molecule type" value="Genomic_DNA"/>
</dbReference>
<dbReference type="AlphaFoldDB" id="A0A0F9PS63"/>
<protein>
    <recommendedName>
        <fullName evidence="10">DNA polymerase III beta sliding clamp central domain-containing protein</fullName>
    </recommendedName>
</protein>
<dbReference type="GO" id="GO:0003677">
    <property type="term" value="F:DNA binding"/>
    <property type="evidence" value="ECO:0007669"/>
    <property type="project" value="UniProtKB-KW"/>
</dbReference>
<comment type="caution">
    <text evidence="9">The sequence shown here is derived from an EMBL/GenBank/DDBJ whole genome shotgun (WGS) entry which is preliminary data.</text>
</comment>
<evidence type="ECO:0000256" key="4">
    <source>
        <dbReference type="ARBA" id="ARBA00022679"/>
    </source>
</evidence>
<comment type="similarity">
    <text evidence="2">Belongs to the beta sliding clamp family.</text>
</comment>
<reference evidence="9" key="1">
    <citation type="journal article" date="2015" name="Nature">
        <title>Complex archaea that bridge the gap between prokaryotes and eukaryotes.</title>
        <authorList>
            <person name="Spang A."/>
            <person name="Saw J.H."/>
            <person name="Jorgensen S.L."/>
            <person name="Zaremba-Niedzwiedzka K."/>
            <person name="Martijn J."/>
            <person name="Lind A.E."/>
            <person name="van Eijk R."/>
            <person name="Schleper C."/>
            <person name="Guy L."/>
            <person name="Ettema T.J."/>
        </authorList>
    </citation>
    <scope>NUCLEOTIDE SEQUENCE</scope>
</reference>
<keyword evidence="5" id="KW-0548">Nucleotidyltransferase</keyword>
<evidence type="ECO:0008006" key="10">
    <source>
        <dbReference type="Google" id="ProtNLM"/>
    </source>
</evidence>
<dbReference type="GO" id="GO:0006271">
    <property type="term" value="P:DNA strand elongation involved in DNA replication"/>
    <property type="evidence" value="ECO:0007669"/>
    <property type="project" value="TreeGrafter"/>
</dbReference>
<dbReference type="Gene3D" id="3.10.150.10">
    <property type="entry name" value="DNA Polymerase III, subunit A, domain 2"/>
    <property type="match status" value="1"/>
</dbReference>
<dbReference type="GO" id="GO:0003887">
    <property type="term" value="F:DNA-directed DNA polymerase activity"/>
    <property type="evidence" value="ECO:0007669"/>
    <property type="project" value="UniProtKB-KW"/>
</dbReference>
<dbReference type="SUPFAM" id="SSF55979">
    <property type="entry name" value="DNA clamp"/>
    <property type="match status" value="1"/>
</dbReference>
<gene>
    <name evidence="9" type="ORF">LCGC14_1102900</name>
</gene>
<evidence type="ECO:0000256" key="2">
    <source>
        <dbReference type="ARBA" id="ARBA00010752"/>
    </source>
</evidence>
<evidence type="ECO:0000256" key="5">
    <source>
        <dbReference type="ARBA" id="ARBA00022695"/>
    </source>
</evidence>
<accession>A0A0F9PS63</accession>
<keyword evidence="3" id="KW-0963">Cytoplasm</keyword>
<organism evidence="9">
    <name type="scientific">marine sediment metagenome</name>
    <dbReference type="NCBI Taxonomy" id="412755"/>
    <lineage>
        <taxon>unclassified sequences</taxon>
        <taxon>metagenomes</taxon>
        <taxon>ecological metagenomes</taxon>
    </lineage>
</organism>
<keyword evidence="6" id="KW-0235">DNA replication</keyword>
<evidence type="ECO:0000256" key="7">
    <source>
        <dbReference type="ARBA" id="ARBA00022932"/>
    </source>
</evidence>
<name>A0A0F9PS63_9ZZZZ</name>
<evidence type="ECO:0000256" key="3">
    <source>
        <dbReference type="ARBA" id="ARBA00022490"/>
    </source>
</evidence>
<dbReference type="GO" id="GO:0009360">
    <property type="term" value="C:DNA polymerase III complex"/>
    <property type="evidence" value="ECO:0007669"/>
    <property type="project" value="InterPro"/>
</dbReference>
<dbReference type="InterPro" id="IPR001001">
    <property type="entry name" value="DNA_polIII_beta"/>
</dbReference>
<comment type="subcellular location">
    <subcellularLocation>
        <location evidence="1">Cytoplasm</location>
    </subcellularLocation>
</comment>
<dbReference type="PANTHER" id="PTHR30478">
    <property type="entry name" value="DNA POLYMERASE III SUBUNIT BETA"/>
    <property type="match status" value="1"/>
</dbReference>
<dbReference type="PANTHER" id="PTHR30478:SF0">
    <property type="entry name" value="BETA SLIDING CLAMP"/>
    <property type="match status" value="1"/>
</dbReference>
<sequence>MKVSDFKAFVRLTALSALDPGAAQLGFRGKPRLLAWYQGQHLGAMTAAESTVTIKGLSGESASCAVDAERLAAALRLFPDDDAPLTVTFAPPDLTLSVSGMRLTLRTTADSTPPQMGSKGADQAFTVAEADRALLSTALGLLSDVSGTRPLKPVLSGTQASVKDGKLRLIATDSISAVLLEIPVEGADGDYGIIPIADLCAALATFGDEKLKVSLQGGCADLTCGKTQIRLALHAGGSFPDLLATVPKKYAQTVELSTQALVSAAKAAAVLGASSRVVLKARQGKIVLLVNTQELGSFQTVGGAGALDCELTIDGGYLEKARAFDETIKLHINDAKSAVMIESTSEGARSGWRYWVAPMVTQTS</sequence>
<dbReference type="GO" id="GO:0005737">
    <property type="term" value="C:cytoplasm"/>
    <property type="evidence" value="ECO:0007669"/>
    <property type="project" value="UniProtKB-SubCell"/>
</dbReference>
<keyword evidence="8" id="KW-0238">DNA-binding</keyword>
<evidence type="ECO:0000256" key="1">
    <source>
        <dbReference type="ARBA" id="ARBA00004496"/>
    </source>
</evidence>
<dbReference type="InterPro" id="IPR046938">
    <property type="entry name" value="DNA_clamp_sf"/>
</dbReference>
<evidence type="ECO:0000256" key="8">
    <source>
        <dbReference type="ARBA" id="ARBA00023125"/>
    </source>
</evidence>
<keyword evidence="7" id="KW-0239">DNA-directed DNA polymerase</keyword>
<evidence type="ECO:0000256" key="6">
    <source>
        <dbReference type="ARBA" id="ARBA00022705"/>
    </source>
</evidence>
<keyword evidence="4" id="KW-0808">Transferase</keyword>